<reference evidence="8 9" key="1">
    <citation type="submission" date="2019-07" db="EMBL/GenBank/DDBJ databases">
        <title>Deinococcus detaillus sp. nov., isolated from humus soil in Antarctica.</title>
        <authorList>
            <person name="Zhang K."/>
        </authorList>
    </citation>
    <scope>NUCLEOTIDE SEQUENCE [LARGE SCALE GENOMIC DNA]</scope>
    <source>
        <strain evidence="8 9">H1</strain>
    </source>
</reference>
<dbReference type="OrthoDB" id="9794577at2"/>
<feature type="domain" description="AAA" evidence="7">
    <location>
        <begin position="349"/>
        <end position="518"/>
    </location>
</feature>
<dbReference type="GO" id="GO:0042802">
    <property type="term" value="F:identical protein binding"/>
    <property type="evidence" value="ECO:0007669"/>
    <property type="project" value="UniProtKB-ARBA"/>
</dbReference>
<dbReference type="PANTHER" id="PTHR32309">
    <property type="entry name" value="TYROSINE-PROTEIN KINASE"/>
    <property type="match status" value="1"/>
</dbReference>
<dbReference type="CDD" id="cd05387">
    <property type="entry name" value="BY-kinase"/>
    <property type="match status" value="1"/>
</dbReference>
<dbReference type="EMBL" id="VKDB01000006">
    <property type="protein sequence ID" value="TSA86136.1"/>
    <property type="molecule type" value="Genomic_DNA"/>
</dbReference>
<dbReference type="Pfam" id="PF13614">
    <property type="entry name" value="AAA_31"/>
    <property type="match status" value="1"/>
</dbReference>
<dbReference type="FunFam" id="3.40.50.300:FF:000527">
    <property type="entry name" value="Tyrosine-protein kinase etk"/>
    <property type="match status" value="1"/>
</dbReference>
<evidence type="ECO:0000256" key="4">
    <source>
        <dbReference type="ARBA" id="ARBA00022840"/>
    </source>
</evidence>
<comment type="caution">
    <text evidence="8">The sequence shown here is derived from an EMBL/GenBank/DDBJ whole genome shotgun (WGS) entry which is preliminary data.</text>
</comment>
<evidence type="ECO:0000256" key="1">
    <source>
        <dbReference type="ARBA" id="ARBA00022679"/>
    </source>
</evidence>
<evidence type="ECO:0000256" key="3">
    <source>
        <dbReference type="ARBA" id="ARBA00022777"/>
    </source>
</evidence>
<dbReference type="GO" id="GO:0004713">
    <property type="term" value="F:protein tyrosine kinase activity"/>
    <property type="evidence" value="ECO:0007669"/>
    <property type="project" value="UniProtKB-KW"/>
</dbReference>
<keyword evidence="2" id="KW-0547">Nucleotide-binding</keyword>
<keyword evidence="6" id="KW-0472">Membrane</keyword>
<dbReference type="InterPro" id="IPR027417">
    <property type="entry name" value="P-loop_NTPase"/>
</dbReference>
<keyword evidence="9" id="KW-1185">Reference proteome</keyword>
<evidence type="ECO:0000256" key="5">
    <source>
        <dbReference type="ARBA" id="ARBA00023137"/>
    </source>
</evidence>
<dbReference type="GO" id="GO:0005524">
    <property type="term" value="F:ATP binding"/>
    <property type="evidence" value="ECO:0007669"/>
    <property type="project" value="UniProtKB-KW"/>
</dbReference>
<evidence type="ECO:0000256" key="6">
    <source>
        <dbReference type="SAM" id="Phobius"/>
    </source>
</evidence>
<keyword evidence="6" id="KW-1133">Transmembrane helix</keyword>
<keyword evidence="4" id="KW-0067">ATP-binding</keyword>
<evidence type="ECO:0000313" key="8">
    <source>
        <dbReference type="EMBL" id="TSA86136.1"/>
    </source>
</evidence>
<keyword evidence="3" id="KW-0418">Kinase</keyword>
<gene>
    <name evidence="8" type="ORF">FNU79_08115</name>
</gene>
<dbReference type="Proteomes" id="UP000316092">
    <property type="component" value="Unassembled WGS sequence"/>
</dbReference>
<accession>A0A553V125</accession>
<sequence>MGVFRVSDRYRENQPLDTVENEIELGVLWRGIRRRLPIILALTFLIGLLTYFWSRSQPRVYEASSSLITVRPADGVVGATLLPASPLPVGALDEALRGSTVVGSVISALNSSQLALTTKKELVKALQFELQSSKISTIGLTSQLDQGGNGVYTITGQAPSAQSARVLTNLTTQALLNWDENRALLSVQRALKVQRSQLAEIDQQLNAAGLPDLERQTLITTRALTQRNLAQTSILAQATTGSLSLVSPAIEPLNPIAPKPTRNAILASLLTLLLGLGIAALLTVTDRTIRSEEDLLTFGLPTLGMIPRLRKRDIVLMGIVRAARQAGLYEAIGFLRVNLLSNMDTHQGKCIMVSSTAPGEGKSSLTATLADGMASSGQRVLIIDADLRRGTQQDVWNKYQRQHEWQQLVGEGGARNLQEALRDPENVQVIEAEPNVYLLPAGPGLHDSLTLLNRSDLGEIFKRWGENYSIVLIDSPPLLALADGLVLGRHVDGVILVTEAGQTTLQAVKQVMRRTKEAKVPMMGFVLNKMTQSSREGYGYGQNYSYATRVTEGS</sequence>
<dbReference type="SUPFAM" id="SSF52540">
    <property type="entry name" value="P-loop containing nucleoside triphosphate hydrolases"/>
    <property type="match status" value="1"/>
</dbReference>
<name>A0A553V125_9DEIO</name>
<organism evidence="8 9">
    <name type="scientific">Deinococcus detaillensis</name>
    <dbReference type="NCBI Taxonomy" id="2592048"/>
    <lineage>
        <taxon>Bacteria</taxon>
        <taxon>Thermotogati</taxon>
        <taxon>Deinococcota</taxon>
        <taxon>Deinococci</taxon>
        <taxon>Deinococcales</taxon>
        <taxon>Deinococcaceae</taxon>
        <taxon>Deinococcus</taxon>
    </lineage>
</organism>
<dbReference type="Gene3D" id="3.40.50.300">
    <property type="entry name" value="P-loop containing nucleotide triphosphate hydrolases"/>
    <property type="match status" value="1"/>
</dbReference>
<keyword evidence="5" id="KW-0829">Tyrosine-protein kinase</keyword>
<keyword evidence="6" id="KW-0812">Transmembrane</keyword>
<evidence type="ECO:0000259" key="7">
    <source>
        <dbReference type="Pfam" id="PF13614"/>
    </source>
</evidence>
<dbReference type="InterPro" id="IPR025669">
    <property type="entry name" value="AAA_dom"/>
</dbReference>
<evidence type="ECO:0000313" key="9">
    <source>
        <dbReference type="Proteomes" id="UP000316092"/>
    </source>
</evidence>
<dbReference type="AlphaFoldDB" id="A0A553V125"/>
<dbReference type="InterPro" id="IPR005702">
    <property type="entry name" value="Wzc-like_C"/>
</dbReference>
<evidence type="ECO:0000256" key="2">
    <source>
        <dbReference type="ARBA" id="ARBA00022741"/>
    </source>
</evidence>
<keyword evidence="1" id="KW-0808">Transferase</keyword>
<proteinExistence type="predicted"/>
<feature type="transmembrane region" description="Helical" evidence="6">
    <location>
        <begin position="36"/>
        <end position="54"/>
    </location>
</feature>
<dbReference type="PANTHER" id="PTHR32309:SF31">
    <property type="entry name" value="CAPSULAR EXOPOLYSACCHARIDE FAMILY"/>
    <property type="match status" value="1"/>
</dbReference>
<protein>
    <submittedName>
        <fullName evidence="8">AAA family ATPase</fullName>
    </submittedName>
</protein>
<dbReference type="InterPro" id="IPR050445">
    <property type="entry name" value="Bact_polysacc_biosynth/exp"/>
</dbReference>
<dbReference type="GO" id="GO:0005886">
    <property type="term" value="C:plasma membrane"/>
    <property type="evidence" value="ECO:0007669"/>
    <property type="project" value="UniProtKB-ARBA"/>
</dbReference>